<dbReference type="SMART" id="SM00855">
    <property type="entry name" value="PGAM"/>
    <property type="match status" value="1"/>
</dbReference>
<keyword evidence="1" id="KW-0378">Hydrolase</keyword>
<dbReference type="Pfam" id="PF00300">
    <property type="entry name" value="His_Phos_1"/>
    <property type="match status" value="1"/>
</dbReference>
<comment type="caution">
    <text evidence="1">The sequence shown here is derived from an EMBL/GenBank/DDBJ whole genome shotgun (WGS) entry which is preliminary data.</text>
</comment>
<dbReference type="GO" id="GO:0016787">
    <property type="term" value="F:hydrolase activity"/>
    <property type="evidence" value="ECO:0007669"/>
    <property type="project" value="UniProtKB-KW"/>
</dbReference>
<dbReference type="EMBL" id="JBCITK010000001">
    <property type="protein sequence ID" value="MEN0642716.1"/>
    <property type="molecule type" value="Genomic_DNA"/>
</dbReference>
<proteinExistence type="predicted"/>
<dbReference type="Proteomes" id="UP001418796">
    <property type="component" value="Unassembled WGS sequence"/>
</dbReference>
<keyword evidence="2" id="KW-1185">Reference proteome</keyword>
<dbReference type="CDD" id="cd07067">
    <property type="entry name" value="HP_PGM_like"/>
    <property type="match status" value="1"/>
</dbReference>
<name>A0ABU9VIH9_9BACI</name>
<sequence length="182" mass="20688">MKSIYLIRHCEASGQEPTAPLTEKGKQQALELAEFLTQEEIDRVITSPYTRAVESIKPFCNQERLELTLDERLTERVLSKQPLDDWLDKLEASFTDMKQVVGEGESSQVAQDRIVTVLKELLEDDSSQGIALVSHGNLLSLLLHYVDSRFGFREWKQLSNPDVYLITAGSDESLSMTRLWNS</sequence>
<dbReference type="PANTHER" id="PTHR48100">
    <property type="entry name" value="BROAD-SPECIFICITY PHOSPHATASE YOR283W-RELATED"/>
    <property type="match status" value="1"/>
</dbReference>
<accession>A0ABU9VIH9</accession>
<dbReference type="PANTHER" id="PTHR48100:SF1">
    <property type="entry name" value="HISTIDINE PHOSPHATASE FAMILY PROTEIN-RELATED"/>
    <property type="match status" value="1"/>
</dbReference>
<evidence type="ECO:0000313" key="1">
    <source>
        <dbReference type="EMBL" id="MEN0642716.1"/>
    </source>
</evidence>
<dbReference type="InterPro" id="IPR050275">
    <property type="entry name" value="PGM_Phosphatase"/>
</dbReference>
<dbReference type="Gene3D" id="3.40.50.1240">
    <property type="entry name" value="Phosphoglycerate mutase-like"/>
    <property type="match status" value="1"/>
</dbReference>
<dbReference type="InterPro" id="IPR013078">
    <property type="entry name" value="His_Pase_superF_clade-1"/>
</dbReference>
<dbReference type="RefSeq" id="WP_343129797.1">
    <property type="nucleotide sequence ID" value="NZ_JBCITK010000001.1"/>
</dbReference>
<protein>
    <submittedName>
        <fullName evidence="1">Histidine phosphatase family protein</fullName>
        <ecNumber evidence="1">3.1.3.-</ecNumber>
    </submittedName>
</protein>
<dbReference type="EC" id="3.1.3.-" evidence="1"/>
<gene>
    <name evidence="1" type="ORF">MKY91_06025</name>
</gene>
<dbReference type="SUPFAM" id="SSF53254">
    <property type="entry name" value="Phosphoglycerate mutase-like"/>
    <property type="match status" value="1"/>
</dbReference>
<reference evidence="1 2" key="1">
    <citation type="submission" date="2024-03" db="EMBL/GenBank/DDBJ databases">
        <title>Bacilli Hybrid Assemblies.</title>
        <authorList>
            <person name="Kovac J."/>
        </authorList>
    </citation>
    <scope>NUCLEOTIDE SEQUENCE [LARGE SCALE GENOMIC DNA]</scope>
    <source>
        <strain evidence="1 2">FSL R7-0666</strain>
    </source>
</reference>
<evidence type="ECO:0000313" key="2">
    <source>
        <dbReference type="Proteomes" id="UP001418796"/>
    </source>
</evidence>
<dbReference type="InterPro" id="IPR029033">
    <property type="entry name" value="His_PPase_superfam"/>
</dbReference>
<organism evidence="1 2">
    <name type="scientific">Alkalicoccobacillus gibsonii</name>
    <dbReference type="NCBI Taxonomy" id="79881"/>
    <lineage>
        <taxon>Bacteria</taxon>
        <taxon>Bacillati</taxon>
        <taxon>Bacillota</taxon>
        <taxon>Bacilli</taxon>
        <taxon>Bacillales</taxon>
        <taxon>Bacillaceae</taxon>
        <taxon>Alkalicoccobacillus</taxon>
    </lineage>
</organism>